<proteinExistence type="predicted"/>
<dbReference type="Proteomes" id="UP000274046">
    <property type="component" value="Unassembled WGS sequence"/>
</dbReference>
<sequence length="76" mass="9144">MEKRKSDLKDFLRKVKDLRGFGDMNSYQVVKDYKHLAEDEPDEKLNVIIEDFSNPQTYKEGKDKLIRKVERKLRDL</sequence>
<keyword evidence="2" id="KW-1185">Reference proteome</keyword>
<evidence type="ECO:0000313" key="2">
    <source>
        <dbReference type="Proteomes" id="UP000274046"/>
    </source>
</evidence>
<organism evidence="1 2">
    <name type="scientific">Pedobacter jejuensis</name>
    <dbReference type="NCBI Taxonomy" id="1268550"/>
    <lineage>
        <taxon>Bacteria</taxon>
        <taxon>Pseudomonadati</taxon>
        <taxon>Bacteroidota</taxon>
        <taxon>Sphingobacteriia</taxon>
        <taxon>Sphingobacteriales</taxon>
        <taxon>Sphingobacteriaceae</taxon>
        <taxon>Pedobacter</taxon>
    </lineage>
</organism>
<evidence type="ECO:0000313" key="1">
    <source>
        <dbReference type="EMBL" id="RNL52158.1"/>
    </source>
</evidence>
<protein>
    <submittedName>
        <fullName evidence="1">Uncharacterized protein</fullName>
    </submittedName>
</protein>
<reference evidence="1 2" key="1">
    <citation type="submission" date="2018-10" db="EMBL/GenBank/DDBJ databases">
        <title>Genome sequencing of Pedobacter jejuensis TNB23.</title>
        <authorList>
            <person name="Cho Y.-J."/>
            <person name="Cho A."/>
            <person name="Kim O.-S."/>
        </authorList>
    </citation>
    <scope>NUCLEOTIDE SEQUENCE [LARGE SCALE GENOMIC DNA]</scope>
    <source>
        <strain evidence="1 2">TNB23</strain>
    </source>
</reference>
<dbReference type="RefSeq" id="WP_123205963.1">
    <property type="nucleotide sequence ID" value="NZ_RBEE01000023.1"/>
</dbReference>
<accession>A0A3N0BSZ6</accession>
<dbReference type="EMBL" id="RBEE01000023">
    <property type="protein sequence ID" value="RNL52158.1"/>
    <property type="molecule type" value="Genomic_DNA"/>
</dbReference>
<comment type="caution">
    <text evidence="1">The sequence shown here is derived from an EMBL/GenBank/DDBJ whole genome shotgun (WGS) entry which is preliminary data.</text>
</comment>
<name>A0A3N0BSZ6_9SPHI</name>
<dbReference type="OrthoDB" id="9896154at2"/>
<dbReference type="AlphaFoldDB" id="A0A3N0BSZ6"/>
<gene>
    <name evidence="1" type="ORF">D7004_11270</name>
</gene>